<dbReference type="AlphaFoldDB" id="A0A0E3B8U2"/>
<accession>A0A0E3B8U2</accession>
<proteinExistence type="predicted"/>
<evidence type="ECO:0000256" key="1">
    <source>
        <dbReference type="SAM" id="MobiDB-lite"/>
    </source>
</evidence>
<dbReference type="EMBL" id="AWTN01000130">
    <property type="protein sequence ID" value="KGG83851.1"/>
    <property type="molecule type" value="Genomic_DNA"/>
</dbReference>
<evidence type="ECO:0000313" key="2">
    <source>
        <dbReference type="EMBL" id="KGG83851.1"/>
    </source>
</evidence>
<gene>
    <name evidence="2" type="ORF">P245_24485</name>
</gene>
<dbReference type="RefSeq" id="WP_034383012.1">
    <property type="nucleotide sequence ID" value="NZ_AWTN01000130.1"/>
</dbReference>
<protein>
    <submittedName>
        <fullName evidence="2">Phage capsid protein</fullName>
    </submittedName>
</protein>
<reference evidence="2 3" key="1">
    <citation type="submission" date="2013-09" db="EMBL/GenBank/DDBJ databases">
        <title>High correlation between genotypes and phenotypes of environmental bacteria Comamonas testosteroni strains.</title>
        <authorList>
            <person name="Liu L."/>
            <person name="Zhu W."/>
            <person name="Xia X."/>
            <person name="Xu B."/>
            <person name="Luo M."/>
            <person name="Wang G."/>
        </authorList>
    </citation>
    <scope>NUCLEOTIDE SEQUENCE [LARGE SCALE GENOMIC DNA]</scope>
    <source>
        <strain evidence="2 3">JL14</strain>
    </source>
</reference>
<comment type="caution">
    <text evidence="2">The sequence shown here is derived from an EMBL/GenBank/DDBJ whole genome shotgun (WGS) entry which is preliminary data.</text>
</comment>
<organism evidence="2 3">
    <name type="scientific">Comamonas thiooxydans</name>
    <dbReference type="NCBI Taxonomy" id="363952"/>
    <lineage>
        <taxon>Bacteria</taxon>
        <taxon>Pseudomonadati</taxon>
        <taxon>Pseudomonadota</taxon>
        <taxon>Betaproteobacteria</taxon>
        <taxon>Burkholderiales</taxon>
        <taxon>Comamonadaceae</taxon>
        <taxon>Comamonas</taxon>
    </lineage>
</organism>
<feature type="region of interest" description="Disordered" evidence="1">
    <location>
        <begin position="60"/>
        <end position="105"/>
    </location>
</feature>
<feature type="compositionally biased region" description="Polar residues" evidence="1">
    <location>
        <begin position="84"/>
        <end position="94"/>
    </location>
</feature>
<dbReference type="InterPro" id="IPR043991">
    <property type="entry name" value="Gp3-like"/>
</dbReference>
<sequence>MIKGLMITPPVIGRIAIGKVVERNGKRLPEKDDEFTITTQVQARGQWILHPLDEALRQAQHSGIKEGTKPSLSEGSEEGDSSLQPTASVQSSPRPSKRSLKEKMGVAAAAQQAADPQAQVAAAMATAPARRKLRSIPVRVLFNDPDLNLRAHYTLFDRSTARPVCVGDGESCKRITSQGLAAMPCPGPDACAFGQDSCKPYGRLNLVIGDSDELGSFVFRTTGFNSIRTLTARLQYFAAVSGGYLAGMPLELKLRGKSTTQSHRSAIYYADLVVRSSLTLNEAIAQAKELAAQRHMAGFDQQALDEAARQGYANGSFEDSPEEADVIAEEFFPEEPSVPITS</sequence>
<name>A0A0E3B8U2_9BURK</name>
<evidence type="ECO:0000313" key="3">
    <source>
        <dbReference type="Proteomes" id="UP000029567"/>
    </source>
</evidence>
<dbReference type="Proteomes" id="UP000029567">
    <property type="component" value="Unassembled WGS sequence"/>
</dbReference>
<dbReference type="Pfam" id="PF18897">
    <property type="entry name" value="Gp3-like"/>
    <property type="match status" value="1"/>
</dbReference>